<gene>
    <name evidence="2" type="ORF">BKA55DRAFT_586774</name>
</gene>
<sequence>MPRKCDDKGRFAIANLYVCIFFVRGAIGPEKSPTRAQDVLILARIICKAFWIGAVYMLERFLYSLPPRGTSLLVASSTVVVGEARPIDINT</sequence>
<evidence type="ECO:0000256" key="1">
    <source>
        <dbReference type="SAM" id="Phobius"/>
    </source>
</evidence>
<accession>A0A9P9FUD1</accession>
<organism evidence="2 3">
    <name type="scientific">Fusarium redolens</name>
    <dbReference type="NCBI Taxonomy" id="48865"/>
    <lineage>
        <taxon>Eukaryota</taxon>
        <taxon>Fungi</taxon>
        <taxon>Dikarya</taxon>
        <taxon>Ascomycota</taxon>
        <taxon>Pezizomycotina</taxon>
        <taxon>Sordariomycetes</taxon>
        <taxon>Hypocreomycetidae</taxon>
        <taxon>Hypocreales</taxon>
        <taxon>Nectriaceae</taxon>
        <taxon>Fusarium</taxon>
        <taxon>Fusarium redolens species complex</taxon>
    </lineage>
</organism>
<dbReference type="RefSeq" id="XP_046041019.1">
    <property type="nucleotide sequence ID" value="XM_046194604.1"/>
</dbReference>
<name>A0A9P9FUD1_FUSRE</name>
<reference evidence="2" key="1">
    <citation type="journal article" date="2021" name="Nat. Commun.">
        <title>Genetic determinants of endophytism in the Arabidopsis root mycobiome.</title>
        <authorList>
            <person name="Mesny F."/>
            <person name="Miyauchi S."/>
            <person name="Thiergart T."/>
            <person name="Pickel B."/>
            <person name="Atanasova L."/>
            <person name="Karlsson M."/>
            <person name="Huettel B."/>
            <person name="Barry K.W."/>
            <person name="Haridas S."/>
            <person name="Chen C."/>
            <person name="Bauer D."/>
            <person name="Andreopoulos W."/>
            <person name="Pangilinan J."/>
            <person name="LaButti K."/>
            <person name="Riley R."/>
            <person name="Lipzen A."/>
            <person name="Clum A."/>
            <person name="Drula E."/>
            <person name="Henrissat B."/>
            <person name="Kohler A."/>
            <person name="Grigoriev I.V."/>
            <person name="Martin F.M."/>
            <person name="Hacquard S."/>
        </authorList>
    </citation>
    <scope>NUCLEOTIDE SEQUENCE</scope>
    <source>
        <strain evidence="2">MPI-CAGE-AT-0023</strain>
    </source>
</reference>
<keyword evidence="1" id="KW-0472">Membrane</keyword>
<protein>
    <submittedName>
        <fullName evidence="2">Uncharacterized protein</fullName>
    </submittedName>
</protein>
<feature type="non-terminal residue" evidence="2">
    <location>
        <position position="91"/>
    </location>
</feature>
<keyword evidence="1" id="KW-1133">Transmembrane helix</keyword>
<feature type="transmembrane region" description="Helical" evidence="1">
    <location>
        <begin position="39"/>
        <end position="58"/>
    </location>
</feature>
<dbReference type="OrthoDB" id="10510449at2759"/>
<dbReference type="Proteomes" id="UP000720189">
    <property type="component" value="Unassembled WGS sequence"/>
</dbReference>
<dbReference type="EMBL" id="JAGMUX010000037">
    <property type="protein sequence ID" value="KAH7205426.1"/>
    <property type="molecule type" value="Genomic_DNA"/>
</dbReference>
<evidence type="ECO:0000313" key="3">
    <source>
        <dbReference type="Proteomes" id="UP000720189"/>
    </source>
</evidence>
<keyword evidence="1" id="KW-0812">Transmembrane</keyword>
<dbReference type="AlphaFoldDB" id="A0A9P9FUD1"/>
<keyword evidence="3" id="KW-1185">Reference proteome</keyword>
<feature type="transmembrane region" description="Helical" evidence="1">
    <location>
        <begin position="12"/>
        <end position="27"/>
    </location>
</feature>
<comment type="caution">
    <text evidence="2">The sequence shown here is derived from an EMBL/GenBank/DDBJ whole genome shotgun (WGS) entry which is preliminary data.</text>
</comment>
<evidence type="ECO:0000313" key="2">
    <source>
        <dbReference type="EMBL" id="KAH7205426.1"/>
    </source>
</evidence>
<dbReference type="GeneID" id="70224558"/>
<proteinExistence type="predicted"/>